<geneLocation type="plasmid" evidence="2 3">
    <name>unnamed2</name>
</geneLocation>
<accession>A0A6G7VQL2</accession>
<proteinExistence type="predicted"/>
<sequence>MIAFIEENRDIGVEAICKHLPIAPSTFYDHIAKRVAPSRLSDRAKRDEDLKPEIERVFEENLKVYGVRKIWHQMRCEGFDIARCTVARLMKDFGIEGVIRGKKPRTTIPDDGV</sequence>
<evidence type="ECO:0000259" key="1">
    <source>
        <dbReference type="Pfam" id="PF13276"/>
    </source>
</evidence>
<reference evidence="2 3" key="1">
    <citation type="submission" date="2020-03" db="EMBL/GenBank/DDBJ databases">
        <title>Complete genome sequence of Monaibacterium sp. ALG8 with diverse plasmids.</title>
        <authorList>
            <person name="Sun C."/>
        </authorList>
    </citation>
    <scope>NUCLEOTIDE SEQUENCE [LARGE SCALE GENOMIC DNA]</scope>
    <source>
        <strain evidence="2 3">ALG8</strain>
        <plasmid evidence="2 3">unnamed2</plasmid>
    </source>
</reference>
<organism evidence="2 3">
    <name type="scientific">Pontivivens nitratireducens</name>
    <dbReference type="NCBI Taxonomy" id="2758038"/>
    <lineage>
        <taxon>Bacteria</taxon>
        <taxon>Pseudomonadati</taxon>
        <taxon>Pseudomonadota</taxon>
        <taxon>Alphaproteobacteria</taxon>
        <taxon>Rhodobacterales</taxon>
        <taxon>Paracoccaceae</taxon>
        <taxon>Pontivivens</taxon>
    </lineage>
</organism>
<dbReference type="EMBL" id="CP049813">
    <property type="protein sequence ID" value="QIK42210.1"/>
    <property type="molecule type" value="Genomic_DNA"/>
</dbReference>
<dbReference type="Pfam" id="PF13276">
    <property type="entry name" value="HTH_21"/>
    <property type="match status" value="1"/>
</dbReference>
<name>A0A6G7VQL2_9RHOB</name>
<feature type="domain" description="HTH-like" evidence="1">
    <location>
        <begin position="46"/>
        <end position="103"/>
    </location>
</feature>
<evidence type="ECO:0000313" key="3">
    <source>
        <dbReference type="Proteomes" id="UP000500791"/>
    </source>
</evidence>
<keyword evidence="2" id="KW-0614">Plasmid</keyword>
<dbReference type="Proteomes" id="UP000500791">
    <property type="component" value="Plasmid unnamed2"/>
</dbReference>
<evidence type="ECO:0000313" key="2">
    <source>
        <dbReference type="EMBL" id="QIK42210.1"/>
    </source>
</evidence>
<protein>
    <submittedName>
        <fullName evidence="2">IS3 family transposase</fullName>
    </submittedName>
</protein>
<dbReference type="InterPro" id="IPR025948">
    <property type="entry name" value="HTH-like_dom"/>
</dbReference>
<dbReference type="AlphaFoldDB" id="A0A6G7VQL2"/>
<dbReference type="KEGG" id="mon:G8E03_15260"/>
<keyword evidence="3" id="KW-1185">Reference proteome</keyword>
<gene>
    <name evidence="2" type="ORF">G8E03_15260</name>
</gene>